<name>A0ABV1Z463_9HYPH</name>
<dbReference type="EMBL" id="JAMYQB010000020">
    <property type="protein sequence ID" value="MER9406857.1"/>
    <property type="molecule type" value="Genomic_DNA"/>
</dbReference>
<comment type="caution">
    <text evidence="2">The sequence shown here is derived from an EMBL/GenBank/DDBJ whole genome shotgun (WGS) entry which is preliminary data.</text>
</comment>
<reference evidence="2 3" key="1">
    <citation type="journal article" date="2024" name="Proc. Natl. Acad. Sci. U.S.A.">
        <title>The evolutionary genomics of adaptation to stress in wild rhizobium bacteria.</title>
        <authorList>
            <person name="Kehlet-Delgado H."/>
            <person name="Montoya A.P."/>
            <person name="Jensen K.T."/>
            <person name="Wendlandt C.E."/>
            <person name="Dexheimer C."/>
            <person name="Roberts M."/>
            <person name="Torres Martinez L."/>
            <person name="Friesen M.L."/>
            <person name="Griffitts J.S."/>
            <person name="Porter S.S."/>
        </authorList>
    </citation>
    <scope>NUCLEOTIDE SEQUENCE [LARGE SCALE GENOMIC DNA]</scope>
    <source>
        <strain evidence="2 3">M0641</strain>
    </source>
</reference>
<feature type="signal peptide" evidence="1">
    <location>
        <begin position="1"/>
        <end position="26"/>
    </location>
</feature>
<dbReference type="Proteomes" id="UP001433071">
    <property type="component" value="Unassembled WGS sequence"/>
</dbReference>
<accession>A0ABV1Z463</accession>
<evidence type="ECO:0000313" key="3">
    <source>
        <dbReference type="Proteomes" id="UP001433071"/>
    </source>
</evidence>
<gene>
    <name evidence="2" type="ORF">NKI36_22745</name>
</gene>
<protein>
    <submittedName>
        <fullName evidence="2">Uncharacterized protein</fullName>
    </submittedName>
</protein>
<organism evidence="2 3">
    <name type="scientific">Mesorhizobium caraganae</name>
    <dbReference type="NCBI Taxonomy" id="483206"/>
    <lineage>
        <taxon>Bacteria</taxon>
        <taxon>Pseudomonadati</taxon>
        <taxon>Pseudomonadota</taxon>
        <taxon>Alphaproteobacteria</taxon>
        <taxon>Hyphomicrobiales</taxon>
        <taxon>Phyllobacteriaceae</taxon>
        <taxon>Mesorhizobium</taxon>
    </lineage>
</organism>
<sequence length="350" mass="39256">MTIFIFCRQLAMTGACMVLMTGTALAWPLMSGDTRRSECVEALALASAQFRSDAFSMRAPLPIAVAAMSRLVLSISEEHIEAGDAQSADPDVFGKMTYPGNPNTLRNVYWKISPQNGKRLIVAESQVGWRGDQYSYYLADPSLPVDTFLVDPEQLRTLGLKPVIAEVWRPLQLLQNSVSGQLWAIDQNEERSWDVYILDEAGMSARCHIAFMSNVTPAVRLLPKPAQRFATLLAEALGPGTNEGTLQPTARIKNLVEQAWANAAMRPWALKRDPYNSRAEVDEGLEKWAMRGPKYRRAYRAIHRQYPQAVAALASYYRATFSKSPRAARQMAAQSIDYLYRCTFVFHREP</sequence>
<keyword evidence="3" id="KW-1185">Reference proteome</keyword>
<feature type="chain" id="PRO_5046749979" evidence="1">
    <location>
        <begin position="27"/>
        <end position="350"/>
    </location>
</feature>
<proteinExistence type="predicted"/>
<keyword evidence="1" id="KW-0732">Signal</keyword>
<evidence type="ECO:0000313" key="2">
    <source>
        <dbReference type="EMBL" id="MER9406857.1"/>
    </source>
</evidence>
<evidence type="ECO:0000256" key="1">
    <source>
        <dbReference type="SAM" id="SignalP"/>
    </source>
</evidence>
<dbReference type="RefSeq" id="WP_352560270.1">
    <property type="nucleotide sequence ID" value="NZ_JAMYQB010000020.1"/>
</dbReference>